<evidence type="ECO:0000313" key="5">
    <source>
        <dbReference type="Proteomes" id="UP001058860"/>
    </source>
</evidence>
<protein>
    <submittedName>
        <fullName evidence="4">(2Fe-2S)-binding protein</fullName>
    </submittedName>
</protein>
<feature type="compositionally biased region" description="Basic and acidic residues" evidence="2">
    <location>
        <begin position="234"/>
        <end position="243"/>
    </location>
</feature>
<feature type="compositionally biased region" description="Low complexity" evidence="2">
    <location>
        <begin position="169"/>
        <end position="179"/>
    </location>
</feature>
<feature type="compositionally biased region" description="Low complexity" evidence="2">
    <location>
        <begin position="321"/>
        <end position="337"/>
    </location>
</feature>
<dbReference type="InterPro" id="IPR051691">
    <property type="entry name" value="Metab_Enz_Cyan_OpOx_G3PDH"/>
</dbReference>
<proteinExistence type="predicted"/>
<dbReference type="Proteomes" id="UP001058860">
    <property type="component" value="Chromosome"/>
</dbReference>
<dbReference type="InterPro" id="IPR041117">
    <property type="entry name" value="SoxA_A3"/>
</dbReference>
<keyword evidence="5" id="KW-1185">Reference proteome</keyword>
<gene>
    <name evidence="4" type="ORF">LRS13_10910</name>
</gene>
<evidence type="ECO:0000256" key="1">
    <source>
        <dbReference type="ARBA" id="ARBA00023002"/>
    </source>
</evidence>
<feature type="compositionally biased region" description="Basic residues" evidence="2">
    <location>
        <begin position="194"/>
        <end position="215"/>
    </location>
</feature>
<accession>A0ABY5PP65</accession>
<feature type="compositionally biased region" description="Basic and acidic residues" evidence="2">
    <location>
        <begin position="414"/>
        <end position="429"/>
    </location>
</feature>
<dbReference type="Pfam" id="PF17806">
    <property type="entry name" value="SO_alpha_A3"/>
    <property type="match status" value="1"/>
</dbReference>
<dbReference type="InterPro" id="IPR041854">
    <property type="entry name" value="BFD-like_2Fe2S-bd_dom_sf"/>
</dbReference>
<name>A0ABY5PP65_9ACTN</name>
<feature type="compositionally biased region" description="Basic residues" evidence="2">
    <location>
        <begin position="247"/>
        <end position="273"/>
    </location>
</feature>
<feature type="compositionally biased region" description="Basic residues" evidence="2">
    <location>
        <begin position="338"/>
        <end position="372"/>
    </location>
</feature>
<feature type="region of interest" description="Disordered" evidence="2">
    <location>
        <begin position="295"/>
        <end position="445"/>
    </location>
</feature>
<evidence type="ECO:0000256" key="2">
    <source>
        <dbReference type="SAM" id="MobiDB-lite"/>
    </source>
</evidence>
<feature type="domain" description="SoxA A3" evidence="3">
    <location>
        <begin position="78"/>
        <end position="162"/>
    </location>
</feature>
<keyword evidence="1" id="KW-0560">Oxidoreductase</keyword>
<dbReference type="PANTHER" id="PTHR42949">
    <property type="entry name" value="ANAEROBIC GLYCEROL-3-PHOSPHATE DEHYDROGENASE SUBUNIT B"/>
    <property type="match status" value="1"/>
</dbReference>
<evidence type="ECO:0000259" key="3">
    <source>
        <dbReference type="Pfam" id="PF17806"/>
    </source>
</evidence>
<evidence type="ECO:0000313" key="4">
    <source>
        <dbReference type="EMBL" id="UUY06295.1"/>
    </source>
</evidence>
<feature type="region of interest" description="Disordered" evidence="2">
    <location>
        <begin position="169"/>
        <end position="276"/>
    </location>
</feature>
<feature type="compositionally biased region" description="Low complexity" evidence="2">
    <location>
        <begin position="434"/>
        <end position="445"/>
    </location>
</feature>
<sequence length="445" mass="48254">MPADLPPGVFAAGQVLGHDGPDAAELSGAIAGADAAHELGLGDDASRARLAEDVSALRGASLGIPSAPPPAPQEDERGRCIVCLCEDVTTKDLKIAVAEGFDEIELAKRYTTATMGPCQGRMCQRAVNQVLSDETRRPPSAVGLTTARPPWTTVPLGVLAGRPYQPGEALAPAHAPPGGRRADRMGRRLAPGLRLRRRRRGGHRRARRLRRHRRVLAGQAARARARRRGLPRPHLPEPHEHAGTRSHPLRRAHRRGRTDHRRRHGRATGRRHLLRDDHVLGRRRHLRVAALVAGRLADGRTHHRRHPGAQRREPGGPARPGGPHRAGPGARLLGRGIRVPRRAARGRRRRRGAGAAHRVRRGARLRVARRQRARGDPLGRAHHRGRATVRPGAPAGAAPPEGPPDHRRGHRRGDHPGDGRHGLRGEARQGRGVRGQVGARAPGLP</sequence>
<dbReference type="PANTHER" id="PTHR42949:SF3">
    <property type="entry name" value="ANAEROBIC GLYCEROL-3-PHOSPHATE DEHYDROGENASE SUBUNIT B"/>
    <property type="match status" value="1"/>
</dbReference>
<reference evidence="5" key="1">
    <citation type="submission" date="2021-11" db="EMBL/GenBank/DDBJ databases">
        <title>Cultivation dependent microbiological survey of springs from the worlds oldest radium mine currently devoted to the extraction of radon-saturated water.</title>
        <authorList>
            <person name="Kapinusova G."/>
            <person name="Smrhova T."/>
            <person name="Strejcek M."/>
            <person name="Suman J."/>
            <person name="Jani K."/>
            <person name="Pajer P."/>
            <person name="Uhlik O."/>
        </authorList>
    </citation>
    <scope>NUCLEOTIDE SEQUENCE [LARGE SCALE GENOMIC DNA]</scope>
    <source>
        <strain evidence="5">J379</strain>
    </source>
</reference>
<dbReference type="EMBL" id="CP088295">
    <property type="protein sequence ID" value="UUY06295.1"/>
    <property type="molecule type" value="Genomic_DNA"/>
</dbReference>
<dbReference type="Gene3D" id="1.10.10.1100">
    <property type="entry name" value="BFD-like [2Fe-2S]-binding domain"/>
    <property type="match status" value="1"/>
</dbReference>
<organism evidence="4 5">
    <name type="scientific">Svornostia abyssi</name>
    <dbReference type="NCBI Taxonomy" id="2898438"/>
    <lineage>
        <taxon>Bacteria</taxon>
        <taxon>Bacillati</taxon>
        <taxon>Actinomycetota</taxon>
        <taxon>Thermoleophilia</taxon>
        <taxon>Solirubrobacterales</taxon>
        <taxon>Baekduiaceae</taxon>
        <taxon>Svornostia</taxon>
    </lineage>
</organism>